<gene>
    <name evidence="3" type="ORF">ILUMI_22167</name>
</gene>
<dbReference type="AlphaFoldDB" id="A0A8K0CB75"/>
<dbReference type="GO" id="GO:0003677">
    <property type="term" value="F:DNA binding"/>
    <property type="evidence" value="ECO:0007669"/>
    <property type="project" value="InterPro"/>
</dbReference>
<evidence type="ECO:0000313" key="4">
    <source>
        <dbReference type="Proteomes" id="UP000801492"/>
    </source>
</evidence>
<evidence type="ECO:0000256" key="1">
    <source>
        <dbReference type="ARBA" id="ARBA00004123"/>
    </source>
</evidence>
<dbReference type="OrthoDB" id="8051703at2759"/>
<sequence>MNRPRKLRDDEAVKAVTLINEEHSQRYVTNLLGVRQSTISRTVKRCNELGSYCKIPGQGHKKSTDARNERYLMQVALRNMCSANLELSRALTAALNVTISARTVRRRLNKELDSKRPAITPLLTREHRATRLCFASEHVNWIIGNWKRFCFPTKQERSIMVWGGGGYP</sequence>
<dbReference type="Pfam" id="PF01498">
    <property type="entry name" value="HTH_Tnp_Tc3_2"/>
    <property type="match status" value="1"/>
</dbReference>
<dbReference type="Proteomes" id="UP000801492">
    <property type="component" value="Unassembled WGS sequence"/>
</dbReference>
<evidence type="ECO:0000259" key="2">
    <source>
        <dbReference type="Pfam" id="PF01498"/>
    </source>
</evidence>
<dbReference type="GO" id="GO:0005634">
    <property type="term" value="C:nucleus"/>
    <property type="evidence" value="ECO:0007669"/>
    <property type="project" value="UniProtKB-SubCell"/>
</dbReference>
<feature type="domain" description="Transposase Tc1-like" evidence="2">
    <location>
        <begin position="70"/>
        <end position="140"/>
    </location>
</feature>
<reference evidence="3" key="1">
    <citation type="submission" date="2019-08" db="EMBL/GenBank/DDBJ databases">
        <title>The genome of the North American firefly Photinus pyralis.</title>
        <authorList>
            <consortium name="Photinus pyralis genome working group"/>
            <person name="Fallon T.R."/>
            <person name="Sander Lower S.E."/>
            <person name="Weng J.-K."/>
        </authorList>
    </citation>
    <scope>NUCLEOTIDE SEQUENCE</scope>
    <source>
        <strain evidence="3">TRF0915ILg1</strain>
        <tissue evidence="3">Whole body</tissue>
    </source>
</reference>
<dbReference type="GO" id="GO:0015074">
    <property type="term" value="P:DNA integration"/>
    <property type="evidence" value="ECO:0007669"/>
    <property type="project" value="InterPro"/>
</dbReference>
<dbReference type="InterPro" id="IPR002492">
    <property type="entry name" value="Transposase_Tc1-like"/>
</dbReference>
<comment type="subcellular location">
    <subcellularLocation>
        <location evidence="1">Nucleus</location>
    </subcellularLocation>
</comment>
<dbReference type="SUPFAM" id="SSF46689">
    <property type="entry name" value="Homeodomain-like"/>
    <property type="match status" value="1"/>
</dbReference>
<proteinExistence type="predicted"/>
<dbReference type="EMBL" id="VTPC01090244">
    <property type="protein sequence ID" value="KAF2884049.1"/>
    <property type="molecule type" value="Genomic_DNA"/>
</dbReference>
<organism evidence="3 4">
    <name type="scientific">Ignelater luminosus</name>
    <name type="common">Cucubano</name>
    <name type="synonym">Pyrophorus luminosus</name>
    <dbReference type="NCBI Taxonomy" id="2038154"/>
    <lineage>
        <taxon>Eukaryota</taxon>
        <taxon>Metazoa</taxon>
        <taxon>Ecdysozoa</taxon>
        <taxon>Arthropoda</taxon>
        <taxon>Hexapoda</taxon>
        <taxon>Insecta</taxon>
        <taxon>Pterygota</taxon>
        <taxon>Neoptera</taxon>
        <taxon>Endopterygota</taxon>
        <taxon>Coleoptera</taxon>
        <taxon>Polyphaga</taxon>
        <taxon>Elateriformia</taxon>
        <taxon>Elateroidea</taxon>
        <taxon>Elateridae</taxon>
        <taxon>Agrypninae</taxon>
        <taxon>Pyrophorini</taxon>
        <taxon>Ignelater</taxon>
    </lineage>
</organism>
<name>A0A8K0CB75_IGNLU</name>
<protein>
    <recommendedName>
        <fullName evidence="2">Transposase Tc1-like domain-containing protein</fullName>
    </recommendedName>
</protein>
<evidence type="ECO:0000313" key="3">
    <source>
        <dbReference type="EMBL" id="KAF2884049.1"/>
    </source>
</evidence>
<comment type="caution">
    <text evidence="3">The sequence shown here is derived from an EMBL/GenBank/DDBJ whole genome shotgun (WGS) entry which is preliminary data.</text>
</comment>
<dbReference type="InterPro" id="IPR009057">
    <property type="entry name" value="Homeodomain-like_sf"/>
</dbReference>
<accession>A0A8K0CB75</accession>
<keyword evidence="4" id="KW-1185">Reference proteome</keyword>
<dbReference type="GO" id="GO:0006313">
    <property type="term" value="P:DNA transposition"/>
    <property type="evidence" value="ECO:0007669"/>
    <property type="project" value="InterPro"/>
</dbReference>